<evidence type="ECO:0000256" key="4">
    <source>
        <dbReference type="ARBA" id="ARBA00022723"/>
    </source>
</evidence>
<evidence type="ECO:0000313" key="15">
    <source>
        <dbReference type="EMBL" id="ORX75777.1"/>
    </source>
</evidence>
<evidence type="ECO:0000256" key="12">
    <source>
        <dbReference type="PROSITE-ProRule" id="PRU00723"/>
    </source>
</evidence>
<dbReference type="GO" id="GO:0008380">
    <property type="term" value="P:RNA splicing"/>
    <property type="evidence" value="ECO:0007669"/>
    <property type="project" value="UniProtKB-KW"/>
</dbReference>
<dbReference type="Pfam" id="PF16131">
    <property type="entry name" value="Torus"/>
    <property type="match status" value="1"/>
</dbReference>
<keyword evidence="7 12" id="KW-0862">Zinc</keyword>
<comment type="subcellular location">
    <subcellularLocation>
        <location evidence="1">Nucleus</location>
    </subcellularLocation>
</comment>
<keyword evidence="10" id="KW-0539">Nucleus</keyword>
<evidence type="ECO:0000256" key="6">
    <source>
        <dbReference type="ARBA" id="ARBA00022771"/>
    </source>
</evidence>
<evidence type="ECO:0000256" key="2">
    <source>
        <dbReference type="ARBA" id="ARBA00008024"/>
    </source>
</evidence>
<evidence type="ECO:0000256" key="10">
    <source>
        <dbReference type="ARBA" id="ARBA00023242"/>
    </source>
</evidence>
<keyword evidence="8 11" id="KW-0694">RNA-binding</keyword>
<organism evidence="15 16">
    <name type="scientific">Anaeromyces robustus</name>
    <dbReference type="NCBI Taxonomy" id="1754192"/>
    <lineage>
        <taxon>Eukaryota</taxon>
        <taxon>Fungi</taxon>
        <taxon>Fungi incertae sedis</taxon>
        <taxon>Chytridiomycota</taxon>
        <taxon>Chytridiomycota incertae sedis</taxon>
        <taxon>Neocallimastigomycetes</taxon>
        <taxon>Neocallimastigales</taxon>
        <taxon>Neocallimastigaceae</taxon>
        <taxon>Anaeromyces</taxon>
    </lineage>
</organism>
<keyword evidence="9" id="KW-0508">mRNA splicing</keyword>
<evidence type="ECO:0000256" key="5">
    <source>
        <dbReference type="ARBA" id="ARBA00022728"/>
    </source>
</evidence>
<dbReference type="SMART" id="SM00360">
    <property type="entry name" value="RRM"/>
    <property type="match status" value="1"/>
</dbReference>
<feature type="domain" description="RRM" evidence="13">
    <location>
        <begin position="100"/>
        <end position="174"/>
    </location>
</feature>
<dbReference type="GO" id="GO:0000974">
    <property type="term" value="C:Prp19 complex"/>
    <property type="evidence" value="ECO:0007669"/>
    <property type="project" value="EnsemblFungi"/>
</dbReference>
<name>A0A1Y1WQG5_9FUNG</name>
<evidence type="ECO:0000256" key="1">
    <source>
        <dbReference type="ARBA" id="ARBA00004123"/>
    </source>
</evidence>
<keyword evidence="3" id="KW-0507">mRNA processing</keyword>
<dbReference type="PANTHER" id="PTHR14089:SF2">
    <property type="entry name" value="PRE-MRNA-SPLICING FACTOR CWC2"/>
    <property type="match status" value="1"/>
</dbReference>
<proteinExistence type="inferred from homology"/>
<dbReference type="CDD" id="cd12360">
    <property type="entry name" value="RRM_cwf2"/>
    <property type="match status" value="1"/>
</dbReference>
<reference evidence="15 16" key="1">
    <citation type="submission" date="2016-08" db="EMBL/GenBank/DDBJ databases">
        <title>A Parts List for Fungal Cellulosomes Revealed by Comparative Genomics.</title>
        <authorList>
            <consortium name="DOE Joint Genome Institute"/>
            <person name="Haitjema C.H."/>
            <person name="Gilmore S.P."/>
            <person name="Henske J.K."/>
            <person name="Solomon K.V."/>
            <person name="De Groot R."/>
            <person name="Kuo A."/>
            <person name="Mondo S.J."/>
            <person name="Salamov A.A."/>
            <person name="Labutti K."/>
            <person name="Zhao Z."/>
            <person name="Chiniquy J."/>
            <person name="Barry K."/>
            <person name="Brewer H.M."/>
            <person name="Purvine S.O."/>
            <person name="Wright A.T."/>
            <person name="Boxma B."/>
            <person name="Van Alen T."/>
            <person name="Hackstein J.H."/>
            <person name="Baker S.E."/>
            <person name="Grigoriev I.V."/>
            <person name="O'Malley M.A."/>
        </authorList>
    </citation>
    <scope>NUCLEOTIDE SEQUENCE [LARGE SCALE GENOMIC DNA]</scope>
    <source>
        <strain evidence="15 16">S4</strain>
    </source>
</reference>
<evidence type="ECO:0000313" key="16">
    <source>
        <dbReference type="Proteomes" id="UP000193944"/>
    </source>
</evidence>
<dbReference type="STRING" id="1754192.A0A1Y1WQG5"/>
<dbReference type="GO" id="GO:0017070">
    <property type="term" value="F:U6 snRNA binding"/>
    <property type="evidence" value="ECO:0007669"/>
    <property type="project" value="TreeGrafter"/>
</dbReference>
<dbReference type="Pfam" id="PF00076">
    <property type="entry name" value="RRM_1"/>
    <property type="match status" value="1"/>
</dbReference>
<dbReference type="InterPro" id="IPR012677">
    <property type="entry name" value="Nucleotide-bd_a/b_plait_sf"/>
</dbReference>
<comment type="caution">
    <text evidence="15">The sequence shown here is derived from an EMBL/GenBank/DDBJ whole genome shotgun (WGS) entry which is preliminary data.</text>
</comment>
<keyword evidence="6 12" id="KW-0863">Zinc-finger</keyword>
<dbReference type="PROSITE" id="PS50102">
    <property type="entry name" value="RRM"/>
    <property type="match status" value="1"/>
</dbReference>
<dbReference type="FunFam" id="3.30.70.330:FF:000502">
    <property type="entry name" value="Pre-mRNA-splicing factor cwc2, putative"/>
    <property type="match status" value="1"/>
</dbReference>
<dbReference type="InterPro" id="IPR039171">
    <property type="entry name" value="Cwc2/Slt11"/>
</dbReference>
<dbReference type="PANTHER" id="PTHR14089">
    <property type="entry name" value="PRE-MRNA-SPLICING FACTOR RBM22"/>
    <property type="match status" value="1"/>
</dbReference>
<dbReference type="InterPro" id="IPR000571">
    <property type="entry name" value="Znf_CCCH"/>
</dbReference>
<dbReference type="InterPro" id="IPR035979">
    <property type="entry name" value="RBD_domain_sf"/>
</dbReference>
<dbReference type="GO" id="GO:0006397">
    <property type="term" value="P:mRNA processing"/>
    <property type="evidence" value="ECO:0007669"/>
    <property type="project" value="UniProtKB-KW"/>
</dbReference>
<sequence>YNRYTGGDNYKYKPLTRAEYRCDIERDSGLTKADNNPNSSFFCIHFAHGCCSKGKDCTFLHRVPDEYDREETTKDCFGRDKFFEERQDMGGVGTFSRENKTLYVGHISTSPDREEIVRKHFEKFGDIEYIKILKDKAVAFVQYKLRSVAEFVKEAMYGQSLDGDEVLNVRWATEDPNPKVKQELQKKAEEQVYSAVAANLPVIGEYGTILDYEYGYQTMPDMYGNDQNQYTQSESLVTQDPQYSEYYNNYYSSQYGVNPEVFQNNLQYYQYQYEGYENQPVYNKPITETVNNTNQIAEDNTKEKGIF</sequence>
<dbReference type="GO" id="GO:0008270">
    <property type="term" value="F:zinc ion binding"/>
    <property type="evidence" value="ECO:0007669"/>
    <property type="project" value="UniProtKB-KW"/>
</dbReference>
<evidence type="ECO:0000256" key="3">
    <source>
        <dbReference type="ARBA" id="ARBA00022664"/>
    </source>
</evidence>
<keyword evidence="4 12" id="KW-0479">Metal-binding</keyword>
<dbReference type="InterPro" id="IPR032297">
    <property type="entry name" value="Torus"/>
</dbReference>
<evidence type="ECO:0008006" key="17">
    <source>
        <dbReference type="Google" id="ProtNLM"/>
    </source>
</evidence>
<evidence type="ECO:0000256" key="7">
    <source>
        <dbReference type="ARBA" id="ARBA00022833"/>
    </source>
</evidence>
<evidence type="ECO:0000259" key="14">
    <source>
        <dbReference type="PROSITE" id="PS50103"/>
    </source>
</evidence>
<dbReference type="InterPro" id="IPR034181">
    <property type="entry name" value="Cwc2_RRM"/>
</dbReference>
<dbReference type="GO" id="GO:0036002">
    <property type="term" value="F:pre-mRNA binding"/>
    <property type="evidence" value="ECO:0007669"/>
    <property type="project" value="TreeGrafter"/>
</dbReference>
<evidence type="ECO:0000256" key="11">
    <source>
        <dbReference type="PROSITE-ProRule" id="PRU00176"/>
    </source>
</evidence>
<feature type="domain" description="C3H1-type" evidence="14">
    <location>
        <begin position="37"/>
        <end position="64"/>
    </location>
</feature>
<dbReference type="EMBL" id="MCFG01000337">
    <property type="protein sequence ID" value="ORX75777.1"/>
    <property type="molecule type" value="Genomic_DNA"/>
</dbReference>
<keyword evidence="5" id="KW-0747">Spliceosome</keyword>
<dbReference type="AlphaFoldDB" id="A0A1Y1WQG5"/>
<protein>
    <recommendedName>
        <fullName evidence="17">Pre-mRNA-splicing factor cwc2</fullName>
    </recommendedName>
</protein>
<evidence type="ECO:0000256" key="8">
    <source>
        <dbReference type="ARBA" id="ARBA00022884"/>
    </source>
</evidence>
<dbReference type="Gene3D" id="3.30.70.330">
    <property type="match status" value="1"/>
</dbReference>
<keyword evidence="16" id="KW-1185">Reference proteome</keyword>
<feature type="zinc finger region" description="C3H1-type" evidence="12">
    <location>
        <begin position="37"/>
        <end position="64"/>
    </location>
</feature>
<evidence type="ECO:0000256" key="9">
    <source>
        <dbReference type="ARBA" id="ARBA00023187"/>
    </source>
</evidence>
<evidence type="ECO:0000259" key="13">
    <source>
        <dbReference type="PROSITE" id="PS50102"/>
    </source>
</evidence>
<comment type="similarity">
    <text evidence="2">Belongs to the RRM CWC2 family.</text>
</comment>
<gene>
    <name evidence="15" type="ORF">BCR32DRAFT_209989</name>
</gene>
<dbReference type="PROSITE" id="PS50103">
    <property type="entry name" value="ZF_C3H1"/>
    <property type="match status" value="1"/>
</dbReference>
<dbReference type="InterPro" id="IPR000504">
    <property type="entry name" value="RRM_dom"/>
</dbReference>
<dbReference type="GO" id="GO:0071007">
    <property type="term" value="C:U2-type catalytic step 2 spliceosome"/>
    <property type="evidence" value="ECO:0007669"/>
    <property type="project" value="TreeGrafter"/>
</dbReference>
<accession>A0A1Y1WQG5</accession>
<dbReference type="GO" id="GO:0071006">
    <property type="term" value="C:U2-type catalytic step 1 spliceosome"/>
    <property type="evidence" value="ECO:0007669"/>
    <property type="project" value="TreeGrafter"/>
</dbReference>
<dbReference type="SUPFAM" id="SSF54928">
    <property type="entry name" value="RNA-binding domain, RBD"/>
    <property type="match status" value="1"/>
</dbReference>
<dbReference type="OrthoDB" id="10251848at2759"/>
<dbReference type="GO" id="GO:0071014">
    <property type="term" value="C:post-mRNA release spliceosomal complex"/>
    <property type="evidence" value="ECO:0007669"/>
    <property type="project" value="EnsemblFungi"/>
</dbReference>
<feature type="non-terminal residue" evidence="15">
    <location>
        <position position="1"/>
    </location>
</feature>
<dbReference type="Proteomes" id="UP000193944">
    <property type="component" value="Unassembled WGS sequence"/>
</dbReference>
<reference evidence="15 16" key="2">
    <citation type="submission" date="2016-08" db="EMBL/GenBank/DDBJ databases">
        <title>Pervasive Adenine N6-methylation of Active Genes in Fungi.</title>
        <authorList>
            <consortium name="DOE Joint Genome Institute"/>
            <person name="Mondo S.J."/>
            <person name="Dannebaum R.O."/>
            <person name="Kuo R.C."/>
            <person name="Labutti K."/>
            <person name="Haridas S."/>
            <person name="Kuo A."/>
            <person name="Salamov A."/>
            <person name="Ahrendt S.R."/>
            <person name="Lipzen A."/>
            <person name="Sullivan W."/>
            <person name="Andreopoulos W.B."/>
            <person name="Clum A."/>
            <person name="Lindquist E."/>
            <person name="Daum C."/>
            <person name="Ramamoorthy G.K."/>
            <person name="Gryganskyi A."/>
            <person name="Culley D."/>
            <person name="Magnuson J.K."/>
            <person name="James T.Y."/>
            <person name="O'Malley M.A."/>
            <person name="Stajich J.E."/>
            <person name="Spatafora J.W."/>
            <person name="Visel A."/>
            <person name="Grigoriev I.V."/>
        </authorList>
    </citation>
    <scope>NUCLEOTIDE SEQUENCE [LARGE SCALE GENOMIC DNA]</scope>
    <source>
        <strain evidence="15 16">S4</strain>
    </source>
</reference>